<evidence type="ECO:0000313" key="2">
    <source>
        <dbReference type="Proteomes" id="UP001139701"/>
    </source>
</evidence>
<protein>
    <submittedName>
        <fullName evidence="1">DUF2750 domain-containing protein</fullName>
    </submittedName>
</protein>
<comment type="caution">
    <text evidence="1">The sequence shown here is derived from an EMBL/GenBank/DDBJ whole genome shotgun (WGS) entry which is preliminary data.</text>
</comment>
<name>A0A9X1WX71_9GAMM</name>
<dbReference type="RefSeq" id="WP_241570958.1">
    <property type="nucleotide sequence ID" value="NZ_JAKUML010000006.1"/>
</dbReference>
<accession>A0A9X1WX71</accession>
<dbReference type="AlphaFoldDB" id="A0A9X1WX71"/>
<proteinExistence type="predicted"/>
<dbReference type="Proteomes" id="UP001139701">
    <property type="component" value="Unassembled WGS sequence"/>
</dbReference>
<gene>
    <name evidence="1" type="ORF">MKI79_05010</name>
</gene>
<dbReference type="EMBL" id="JAKUML010000006">
    <property type="protein sequence ID" value="MCJ8146268.1"/>
    <property type="molecule type" value="Genomic_DNA"/>
</dbReference>
<reference evidence="1" key="1">
    <citation type="submission" date="2022-02" db="EMBL/GenBank/DDBJ databases">
        <title>Acinetobacter A3.8 sp. nov., isolated from Sediment (Zhairuo Island).</title>
        <authorList>
            <person name="Zheng K."/>
        </authorList>
    </citation>
    <scope>NUCLEOTIDE SEQUENCE</scope>
    <source>
        <strain evidence="1">A3.8</strain>
    </source>
</reference>
<sequence>MRNPYTRRGTSSESPNLDQDQQYQDFLNAIQQGEVVWSIAKNYWTLHQNDQGKKAMLIWNNKADAQRNCLLFWQDSEPKRITRDMLFDEILPYLEQQHYLVAINRNAKAECIFVAPERIRQDGLALK</sequence>
<organism evidence="1 2">
    <name type="scientific">Acinetobacter sedimenti</name>
    <dbReference type="NCBI Taxonomy" id="2919922"/>
    <lineage>
        <taxon>Bacteria</taxon>
        <taxon>Pseudomonadati</taxon>
        <taxon>Pseudomonadota</taxon>
        <taxon>Gammaproteobacteria</taxon>
        <taxon>Moraxellales</taxon>
        <taxon>Moraxellaceae</taxon>
        <taxon>Acinetobacter</taxon>
    </lineage>
</organism>
<evidence type="ECO:0000313" key="1">
    <source>
        <dbReference type="EMBL" id="MCJ8146268.1"/>
    </source>
</evidence>
<dbReference type="InterPro" id="IPR021284">
    <property type="entry name" value="DUF2750"/>
</dbReference>
<dbReference type="Pfam" id="PF11042">
    <property type="entry name" value="DUF2750"/>
    <property type="match status" value="1"/>
</dbReference>
<keyword evidence="2" id="KW-1185">Reference proteome</keyword>